<accession>A0A098L9N9</accession>
<sequence length="50" mass="5634">MKDCGDGLKQGGGRGKVWRWGLRALAMDLGRISLLVVFIEIRLWGILKCF</sequence>
<comment type="caution">
    <text evidence="1">The sequence shown here is derived from an EMBL/GenBank/DDBJ whole genome shotgun (WGS) entry which is preliminary data.</text>
</comment>
<gene>
    <name evidence="1" type="ORF">MYP_340</name>
</gene>
<reference evidence="1 2" key="1">
    <citation type="submission" date="2014-09" db="EMBL/GenBank/DDBJ databases">
        <title>Sporocytophaga myxococcoides PG-01 genome sequencing.</title>
        <authorList>
            <person name="Liu L."/>
            <person name="Gao P.J."/>
            <person name="Chen G.J."/>
            <person name="Wang L.S."/>
        </authorList>
    </citation>
    <scope>NUCLEOTIDE SEQUENCE [LARGE SCALE GENOMIC DNA]</scope>
    <source>
        <strain evidence="1 2">PG-01</strain>
    </source>
</reference>
<dbReference type="STRING" id="153721.MYP_340"/>
<proteinExistence type="predicted"/>
<name>A0A098L9N9_9BACT</name>
<protein>
    <submittedName>
        <fullName evidence="1">Uncharacterized protein</fullName>
    </submittedName>
</protein>
<evidence type="ECO:0000313" key="2">
    <source>
        <dbReference type="Proteomes" id="UP000030185"/>
    </source>
</evidence>
<evidence type="ECO:0000313" key="1">
    <source>
        <dbReference type="EMBL" id="GAL83114.1"/>
    </source>
</evidence>
<dbReference type="Proteomes" id="UP000030185">
    <property type="component" value="Unassembled WGS sequence"/>
</dbReference>
<dbReference type="EMBL" id="BBLT01000001">
    <property type="protein sequence ID" value="GAL83114.1"/>
    <property type="molecule type" value="Genomic_DNA"/>
</dbReference>
<dbReference type="AlphaFoldDB" id="A0A098L9N9"/>
<organism evidence="1 2">
    <name type="scientific">Sporocytophaga myxococcoides</name>
    <dbReference type="NCBI Taxonomy" id="153721"/>
    <lineage>
        <taxon>Bacteria</taxon>
        <taxon>Pseudomonadati</taxon>
        <taxon>Bacteroidota</taxon>
        <taxon>Cytophagia</taxon>
        <taxon>Cytophagales</taxon>
        <taxon>Cytophagaceae</taxon>
        <taxon>Sporocytophaga</taxon>
    </lineage>
</organism>
<keyword evidence="2" id="KW-1185">Reference proteome</keyword>